<dbReference type="InterPro" id="IPR036237">
    <property type="entry name" value="Xyl_isomerase-like_sf"/>
</dbReference>
<keyword evidence="3" id="KW-1185">Reference proteome</keyword>
<evidence type="ECO:0000259" key="1">
    <source>
        <dbReference type="Pfam" id="PF01261"/>
    </source>
</evidence>
<name>A0A368Z2V0_9RHOB</name>
<evidence type="ECO:0000313" key="3">
    <source>
        <dbReference type="Proteomes" id="UP000253345"/>
    </source>
</evidence>
<dbReference type="InterPro" id="IPR013022">
    <property type="entry name" value="Xyl_isomerase-like_TIM-brl"/>
</dbReference>
<proteinExistence type="predicted"/>
<sequence length="337" mass="36829">MAAQGECRGIPADHGETGMKIGFVSDSLGGLSLEQVLENAARMGVDGVEVNTGGWSTAPHFDLAAMKASTQARRAFLRAFESRGLEVISLNANGNPTHPTDPKQGECLKDTIRVAGEMGIKTVCTMSGLPAGAPGDTLPNWVVSSWPPETRAILDYQWNRVLIPFWTEIAQLARECGVERIALELHGNQCVYNMPTLLRLREAIGPLLGANLDPSHLFWMGADPLIMAEQLGGAIYHVHAKDTMLNAPVQATTSLLENGGLTDIPARSWSYVTLGIGHDETWWRQFCYRLKMGGYDGWLSIEHEDIILNSIEGLERSVALLKNVAPRAPSDYRLQEI</sequence>
<reference evidence="2 3" key="1">
    <citation type="submission" date="2018-07" db="EMBL/GenBank/DDBJ databases">
        <title>Genomic Encyclopedia of Type Strains, Phase III (KMG-III): the genomes of soil and plant-associated and newly described type strains.</title>
        <authorList>
            <person name="Whitman W."/>
        </authorList>
    </citation>
    <scope>NUCLEOTIDE SEQUENCE [LARGE SCALE GENOMIC DNA]</scope>
    <source>
        <strain evidence="2 3">CECT 8525</strain>
    </source>
</reference>
<dbReference type="EMBL" id="QPJL01000004">
    <property type="protein sequence ID" value="RCW86775.1"/>
    <property type="molecule type" value="Genomic_DNA"/>
</dbReference>
<keyword evidence="2" id="KW-0413">Isomerase</keyword>
<protein>
    <submittedName>
        <fullName evidence="2">Sugar phosphate isomerase/epimerase</fullName>
    </submittedName>
</protein>
<feature type="domain" description="Xylose isomerase-like TIM barrel" evidence="1">
    <location>
        <begin position="37"/>
        <end position="323"/>
    </location>
</feature>
<gene>
    <name evidence="2" type="ORF">DFP89_104162</name>
</gene>
<dbReference type="SUPFAM" id="SSF51658">
    <property type="entry name" value="Xylose isomerase-like"/>
    <property type="match status" value="1"/>
</dbReference>
<dbReference type="PANTHER" id="PTHR12110:SF21">
    <property type="entry name" value="XYLOSE ISOMERASE-LIKE TIM BARREL DOMAIN-CONTAINING PROTEIN"/>
    <property type="match status" value="1"/>
</dbReference>
<dbReference type="GO" id="GO:0016853">
    <property type="term" value="F:isomerase activity"/>
    <property type="evidence" value="ECO:0007669"/>
    <property type="project" value="UniProtKB-KW"/>
</dbReference>
<accession>A0A368Z2V0</accession>
<dbReference type="AlphaFoldDB" id="A0A368Z2V0"/>
<organism evidence="2 3">
    <name type="scientific">Paracoccus lutimaris</name>
    <dbReference type="NCBI Taxonomy" id="1490030"/>
    <lineage>
        <taxon>Bacteria</taxon>
        <taxon>Pseudomonadati</taxon>
        <taxon>Pseudomonadota</taxon>
        <taxon>Alphaproteobacteria</taxon>
        <taxon>Rhodobacterales</taxon>
        <taxon>Paracoccaceae</taxon>
        <taxon>Paracoccus</taxon>
    </lineage>
</organism>
<dbReference type="Pfam" id="PF01261">
    <property type="entry name" value="AP_endonuc_2"/>
    <property type="match status" value="1"/>
</dbReference>
<comment type="caution">
    <text evidence="2">The sequence shown here is derived from an EMBL/GenBank/DDBJ whole genome shotgun (WGS) entry which is preliminary data.</text>
</comment>
<dbReference type="Gene3D" id="3.20.20.150">
    <property type="entry name" value="Divalent-metal-dependent TIM barrel enzymes"/>
    <property type="match status" value="1"/>
</dbReference>
<evidence type="ECO:0000313" key="2">
    <source>
        <dbReference type="EMBL" id="RCW86775.1"/>
    </source>
</evidence>
<dbReference type="InterPro" id="IPR050312">
    <property type="entry name" value="IolE/XylAMocC-like"/>
</dbReference>
<dbReference type="Proteomes" id="UP000253345">
    <property type="component" value="Unassembled WGS sequence"/>
</dbReference>
<dbReference type="PANTHER" id="PTHR12110">
    <property type="entry name" value="HYDROXYPYRUVATE ISOMERASE"/>
    <property type="match status" value="1"/>
</dbReference>